<dbReference type="Pfam" id="PF01757">
    <property type="entry name" value="Acyl_transf_3"/>
    <property type="match status" value="1"/>
</dbReference>
<dbReference type="Proteomes" id="UP001224533">
    <property type="component" value="Chromosome"/>
</dbReference>
<feature type="transmembrane region" description="Helical" evidence="1">
    <location>
        <begin position="9"/>
        <end position="27"/>
    </location>
</feature>
<keyword evidence="1" id="KW-0472">Membrane</keyword>
<feature type="transmembrane region" description="Helical" evidence="1">
    <location>
        <begin position="149"/>
        <end position="167"/>
    </location>
</feature>
<sequence>MKKDRKSNIELLRIVSMFMIVFSHVTWEGRFSYPKSNIPHNTIIQFPWLFGQIGVIVFTLISAYFLSKKKEVNVKSISKLAKITWFWSILALMVAITMGGNGLLNLKIIINLLFPILRGTYWYVTAYIAMYLLMPYLNIVIDKLNKRNYIIFLTLLLVICSVIPTFTGVTAIDSANNSGSVYSLIVIYFIGGFIRKFENDLVYSNKKLIGLFIISIIISTIILYLLNFLNSRGIIDINSTNKLYGRFAKTNSIFQIISSTLLFLFFKNININYSKVINYIAGSMISVYIIHTNPVVMNILWNKIIRINIYERSQYILFIELVVAAGVFCSSLILDILRREILDFCKKKVVLRKHQMTDNAIFDRRKKVA</sequence>
<dbReference type="RefSeq" id="WP_283474409.1">
    <property type="nucleotide sequence ID" value="NZ_CP114501.1"/>
</dbReference>
<feature type="transmembrane region" description="Helical" evidence="1">
    <location>
        <begin position="278"/>
        <end position="301"/>
    </location>
</feature>
<evidence type="ECO:0000313" key="3">
    <source>
        <dbReference type="EMBL" id="WHS17834.1"/>
    </source>
</evidence>
<feature type="transmembrane region" description="Helical" evidence="1">
    <location>
        <begin position="86"/>
        <end position="114"/>
    </location>
</feature>
<feature type="transmembrane region" description="Helical" evidence="1">
    <location>
        <begin position="47"/>
        <end position="66"/>
    </location>
</feature>
<dbReference type="InterPro" id="IPR002656">
    <property type="entry name" value="Acyl_transf_3_dom"/>
</dbReference>
<dbReference type="EMBL" id="CP114509">
    <property type="protein sequence ID" value="WHS17834.1"/>
    <property type="molecule type" value="Genomic_DNA"/>
</dbReference>
<feature type="transmembrane region" description="Helical" evidence="1">
    <location>
        <begin position="247"/>
        <end position="266"/>
    </location>
</feature>
<organism evidence="3 4">
    <name type="scientific">Ligilactobacillus salivarius</name>
    <dbReference type="NCBI Taxonomy" id="1624"/>
    <lineage>
        <taxon>Bacteria</taxon>
        <taxon>Bacillati</taxon>
        <taxon>Bacillota</taxon>
        <taxon>Bacilli</taxon>
        <taxon>Lactobacillales</taxon>
        <taxon>Lactobacillaceae</taxon>
        <taxon>Ligilactobacillus</taxon>
    </lineage>
</organism>
<proteinExistence type="predicted"/>
<evidence type="ECO:0000256" key="1">
    <source>
        <dbReference type="SAM" id="Phobius"/>
    </source>
</evidence>
<keyword evidence="3" id="KW-0012">Acyltransferase</keyword>
<reference evidence="3 4" key="1">
    <citation type="submission" date="2022-12" db="EMBL/GenBank/DDBJ databases">
        <title>Assessment of beneficial effects and identification of host adaptation-associated genes of Ligilactobacillus salivarius isolated from Meles meles.</title>
        <authorList>
            <person name="Wang Y."/>
        </authorList>
    </citation>
    <scope>NUCLEOTIDE SEQUENCE [LARGE SCALE GENOMIC DNA]</scope>
    <source>
        <strain evidence="3 4">S35</strain>
    </source>
</reference>
<gene>
    <name evidence="3" type="ORF">O2U02_00985</name>
</gene>
<evidence type="ECO:0000259" key="2">
    <source>
        <dbReference type="Pfam" id="PF01757"/>
    </source>
</evidence>
<protein>
    <submittedName>
        <fullName evidence="3">Acyltransferase</fullName>
    </submittedName>
</protein>
<keyword evidence="3" id="KW-0808">Transferase</keyword>
<feature type="transmembrane region" description="Helical" evidence="1">
    <location>
        <begin position="313"/>
        <end position="337"/>
    </location>
</feature>
<dbReference type="AlphaFoldDB" id="A0ABD7YUP8"/>
<feature type="transmembrane region" description="Helical" evidence="1">
    <location>
        <begin position="120"/>
        <end position="137"/>
    </location>
</feature>
<feature type="domain" description="Acyltransferase 3" evidence="2">
    <location>
        <begin position="8"/>
        <end position="333"/>
    </location>
</feature>
<feature type="transmembrane region" description="Helical" evidence="1">
    <location>
        <begin position="209"/>
        <end position="227"/>
    </location>
</feature>
<keyword evidence="1" id="KW-1133">Transmembrane helix</keyword>
<keyword evidence="1" id="KW-0812">Transmembrane</keyword>
<dbReference type="GO" id="GO:0016746">
    <property type="term" value="F:acyltransferase activity"/>
    <property type="evidence" value="ECO:0007669"/>
    <property type="project" value="UniProtKB-KW"/>
</dbReference>
<evidence type="ECO:0000313" key="4">
    <source>
        <dbReference type="Proteomes" id="UP001224533"/>
    </source>
</evidence>
<name>A0ABD7YUP8_9LACO</name>
<accession>A0ABD7YUP8</accession>